<organism evidence="1 2">
    <name type="scientific">Pseudomonas phage vB_PaeM_PS119XW</name>
    <dbReference type="NCBI Taxonomy" id="2601632"/>
    <lineage>
        <taxon>Viruses</taxon>
        <taxon>Duplodnaviria</taxon>
        <taxon>Heunggongvirae</taxon>
        <taxon>Uroviricota</taxon>
        <taxon>Caudoviricetes</taxon>
        <taxon>Chimalliviridae</taxon>
        <taxon>Pawinskivirus</taxon>
        <taxon>Pawinskivirus PS119XW</taxon>
    </lineage>
</organism>
<sequence length="141" mass="16256">MIHDLVIAGTIAGAQYAERFGLRFYQDRWMDERDKKEVDDSLEDELAATVGKDIKLPVDQIRKRVLFYFQREVMNNFGIHILESAGATDDLLDDDDINVVEMYKVFKEFTLNNPLLDVLSMWPIDMNGSFAFVVSRKPMSA</sequence>
<name>A0A5C1K7A4_9CAUD</name>
<evidence type="ECO:0000313" key="2">
    <source>
        <dbReference type="Proteomes" id="UP000322144"/>
    </source>
</evidence>
<evidence type="ECO:0000313" key="1">
    <source>
        <dbReference type="EMBL" id="QEM41775.1"/>
    </source>
</evidence>
<accession>A0A5C1K7A4</accession>
<reference evidence="1 2" key="1">
    <citation type="submission" date="2019-06" db="EMBL/GenBank/DDBJ databases">
        <title>A distant relative of Phikzvirus genus phages from a therapeutic phage collection.</title>
        <authorList>
            <person name="Hejnowicz M.S."/>
            <person name="Dabrowski K."/>
            <person name="Gawor J."/>
            <person name="Weber-Dabrowska B."/>
            <person name="Gromadka R."/>
            <person name="Lobocka M.B."/>
        </authorList>
    </citation>
    <scope>NUCLEOTIDE SEQUENCE [LARGE SCALE GENOMIC DNA]</scope>
</reference>
<dbReference type="KEGG" id="vg:77936796"/>
<dbReference type="Proteomes" id="UP000322144">
    <property type="component" value="Segment"/>
</dbReference>
<dbReference type="RefSeq" id="YP_010660786.1">
    <property type="nucleotide sequence ID" value="NC_070882.1"/>
</dbReference>
<dbReference type="GeneID" id="77936796"/>
<proteinExistence type="predicted"/>
<dbReference type="EMBL" id="MN103543">
    <property type="protein sequence ID" value="QEM41775.1"/>
    <property type="molecule type" value="Genomic_DNA"/>
</dbReference>
<protein>
    <submittedName>
        <fullName evidence="1">Uncharacterized protein</fullName>
    </submittedName>
</protein>
<keyword evidence="2" id="KW-1185">Reference proteome</keyword>